<organism evidence="2">
    <name type="scientific">uncultured Caudovirales phage</name>
    <dbReference type="NCBI Taxonomy" id="2100421"/>
    <lineage>
        <taxon>Viruses</taxon>
        <taxon>Duplodnaviria</taxon>
        <taxon>Heunggongvirae</taxon>
        <taxon>Uroviricota</taxon>
        <taxon>Caudoviricetes</taxon>
        <taxon>Peduoviridae</taxon>
        <taxon>Maltschvirus</taxon>
        <taxon>Maltschvirus maltsch</taxon>
    </lineage>
</organism>
<proteinExistence type="predicted"/>
<reference evidence="2" key="1">
    <citation type="submission" date="2020-05" db="EMBL/GenBank/DDBJ databases">
        <authorList>
            <person name="Chiriac C."/>
            <person name="Salcher M."/>
            <person name="Ghai R."/>
            <person name="Kavagutti S V."/>
        </authorList>
    </citation>
    <scope>NUCLEOTIDE SEQUENCE</scope>
</reference>
<sequence length="136" mass="15089">MARGDDERHNDARIVDINAFKRRSHPSVMPIPESGSDDAPPHGMERPKSKSIAQRIGAKIISLDTKLSQKIDPNFDESYDPSEQPEYTGQEARLSDIAPRNLIDKAKGGTGRVPKKPLITTGEDGYPTIRRGKKKK</sequence>
<name>A0A6J7WZG5_9CAUD</name>
<gene>
    <name evidence="2" type="ORF">UFOVP361_95</name>
</gene>
<dbReference type="EMBL" id="LR798301">
    <property type="protein sequence ID" value="CAB5222295.1"/>
    <property type="molecule type" value="Genomic_DNA"/>
</dbReference>
<evidence type="ECO:0000256" key="1">
    <source>
        <dbReference type="SAM" id="MobiDB-lite"/>
    </source>
</evidence>
<feature type="compositionally biased region" description="Basic and acidic residues" evidence="1">
    <location>
        <begin position="39"/>
        <end position="48"/>
    </location>
</feature>
<feature type="region of interest" description="Disordered" evidence="1">
    <location>
        <begin position="1"/>
        <end position="52"/>
    </location>
</feature>
<protein>
    <submittedName>
        <fullName evidence="2">Uncharacterized protein</fullName>
    </submittedName>
</protein>
<evidence type="ECO:0000313" key="2">
    <source>
        <dbReference type="EMBL" id="CAB5222295.1"/>
    </source>
</evidence>
<feature type="compositionally biased region" description="Basic and acidic residues" evidence="1">
    <location>
        <begin position="1"/>
        <end position="14"/>
    </location>
</feature>
<accession>A0A6J7WZG5</accession>
<feature type="region of interest" description="Disordered" evidence="1">
    <location>
        <begin position="94"/>
        <end position="136"/>
    </location>
</feature>